<protein>
    <recommendedName>
        <fullName evidence="1">Tf2-1-like SH3-like domain-containing protein</fullName>
    </recommendedName>
</protein>
<reference evidence="2 3" key="3">
    <citation type="journal article" date="2010" name="BMC Genomics">
        <title>Transcriptome sequencing and comparative analysis of cucumber flowers with different sex types.</title>
        <authorList>
            <person name="Guo S."/>
            <person name="Zheng Y."/>
            <person name="Joung J.G."/>
            <person name="Liu S."/>
            <person name="Zhang Z."/>
            <person name="Crasta O.R."/>
            <person name="Sobral B.W."/>
            <person name="Xu Y."/>
            <person name="Huang S."/>
            <person name="Fei Z."/>
        </authorList>
    </citation>
    <scope>NUCLEOTIDE SEQUENCE [LARGE SCALE GENOMIC DNA]</scope>
    <source>
        <strain evidence="3">cv. 9930</strain>
    </source>
</reference>
<name>A0A0A0LKH8_CUCSA</name>
<sequence>MCKKANTMSKAIVNISDRSKLKPQRLGILRKIGGNAYVLDLPSSIYTSSTFNVLNLTMYHPRDVAPTIKKFENEKFDTKSDCANSSMGNILTKDANHTELLPVAMLIREDHLPTTVVNVRIGSCL</sequence>
<proteinExistence type="predicted"/>
<dbReference type="Pfam" id="PF24626">
    <property type="entry name" value="SH3_Tf2-1"/>
    <property type="match status" value="1"/>
</dbReference>
<dbReference type="Gramene" id="KGN61529">
    <property type="protein sequence ID" value="KGN61529"/>
    <property type="gene ID" value="Csa_2G162120"/>
</dbReference>
<organism evidence="2 3">
    <name type="scientific">Cucumis sativus</name>
    <name type="common">Cucumber</name>
    <dbReference type="NCBI Taxonomy" id="3659"/>
    <lineage>
        <taxon>Eukaryota</taxon>
        <taxon>Viridiplantae</taxon>
        <taxon>Streptophyta</taxon>
        <taxon>Embryophyta</taxon>
        <taxon>Tracheophyta</taxon>
        <taxon>Spermatophyta</taxon>
        <taxon>Magnoliopsida</taxon>
        <taxon>eudicotyledons</taxon>
        <taxon>Gunneridae</taxon>
        <taxon>Pentapetalae</taxon>
        <taxon>rosids</taxon>
        <taxon>fabids</taxon>
        <taxon>Cucurbitales</taxon>
        <taxon>Cucurbitaceae</taxon>
        <taxon>Benincaseae</taxon>
        <taxon>Cucumis</taxon>
    </lineage>
</organism>
<dbReference type="InterPro" id="IPR056924">
    <property type="entry name" value="SH3_Tf2-1"/>
</dbReference>
<dbReference type="AlphaFoldDB" id="A0A0A0LKH8"/>
<accession>A0A0A0LKH8</accession>
<reference evidence="2 3" key="4">
    <citation type="journal article" date="2011" name="BMC Genomics">
        <title>RNA-Seq improves annotation of protein-coding genes in the cucumber genome.</title>
        <authorList>
            <person name="Li Z."/>
            <person name="Zhang Z."/>
            <person name="Yan P."/>
            <person name="Huang S."/>
            <person name="Fei Z."/>
            <person name="Lin K."/>
        </authorList>
    </citation>
    <scope>NUCLEOTIDE SEQUENCE [LARGE SCALE GENOMIC DNA]</scope>
    <source>
        <strain evidence="3">cv. 9930</strain>
    </source>
</reference>
<evidence type="ECO:0000313" key="2">
    <source>
        <dbReference type="EMBL" id="KGN61529.1"/>
    </source>
</evidence>
<dbReference type="Proteomes" id="UP000029981">
    <property type="component" value="Chromosome 2"/>
</dbReference>
<evidence type="ECO:0000259" key="1">
    <source>
        <dbReference type="Pfam" id="PF24626"/>
    </source>
</evidence>
<feature type="domain" description="Tf2-1-like SH3-like" evidence="1">
    <location>
        <begin position="16"/>
        <end position="60"/>
    </location>
</feature>
<reference evidence="2 3" key="2">
    <citation type="journal article" date="2009" name="PLoS ONE">
        <title>An integrated genetic and cytogenetic map of the cucumber genome.</title>
        <authorList>
            <person name="Ren Y."/>
            <person name="Zhang Z."/>
            <person name="Liu J."/>
            <person name="Staub J.E."/>
            <person name="Han Y."/>
            <person name="Cheng Z."/>
            <person name="Li X."/>
            <person name="Lu J."/>
            <person name="Miao H."/>
            <person name="Kang H."/>
            <person name="Xie B."/>
            <person name="Gu X."/>
            <person name="Wang X."/>
            <person name="Du Y."/>
            <person name="Jin W."/>
            <person name="Huang S."/>
        </authorList>
    </citation>
    <scope>NUCLEOTIDE SEQUENCE [LARGE SCALE GENOMIC DNA]</scope>
    <source>
        <strain evidence="3">cv. 9930</strain>
    </source>
</reference>
<keyword evidence="3" id="KW-1185">Reference proteome</keyword>
<gene>
    <name evidence="2" type="ORF">Csa_2G162120</name>
</gene>
<dbReference type="EMBL" id="CM002923">
    <property type="protein sequence ID" value="KGN61529.1"/>
    <property type="molecule type" value="Genomic_DNA"/>
</dbReference>
<evidence type="ECO:0000313" key="3">
    <source>
        <dbReference type="Proteomes" id="UP000029981"/>
    </source>
</evidence>
<reference evidence="2 3" key="1">
    <citation type="journal article" date="2009" name="Nat. Genet.">
        <title>The genome of the cucumber, Cucumis sativus L.</title>
        <authorList>
            <person name="Huang S."/>
            <person name="Li R."/>
            <person name="Zhang Z."/>
            <person name="Li L."/>
            <person name="Gu X."/>
            <person name="Fan W."/>
            <person name="Lucas W.J."/>
            <person name="Wang X."/>
            <person name="Xie B."/>
            <person name="Ni P."/>
            <person name="Ren Y."/>
            <person name="Zhu H."/>
            <person name="Li J."/>
            <person name="Lin K."/>
            <person name="Jin W."/>
            <person name="Fei Z."/>
            <person name="Li G."/>
            <person name="Staub J."/>
            <person name="Kilian A."/>
            <person name="van der Vossen E.A."/>
            <person name="Wu Y."/>
            <person name="Guo J."/>
            <person name="He J."/>
            <person name="Jia Z."/>
            <person name="Ren Y."/>
            <person name="Tian G."/>
            <person name="Lu Y."/>
            <person name="Ruan J."/>
            <person name="Qian W."/>
            <person name="Wang M."/>
            <person name="Huang Q."/>
            <person name="Li B."/>
            <person name="Xuan Z."/>
            <person name="Cao J."/>
            <person name="Asan"/>
            <person name="Wu Z."/>
            <person name="Zhang J."/>
            <person name="Cai Q."/>
            <person name="Bai Y."/>
            <person name="Zhao B."/>
            <person name="Han Y."/>
            <person name="Li Y."/>
            <person name="Li X."/>
            <person name="Wang S."/>
            <person name="Shi Q."/>
            <person name="Liu S."/>
            <person name="Cho W.K."/>
            <person name="Kim J.Y."/>
            <person name="Xu Y."/>
            <person name="Heller-Uszynska K."/>
            <person name="Miao H."/>
            <person name="Cheng Z."/>
            <person name="Zhang S."/>
            <person name="Wu J."/>
            <person name="Yang Y."/>
            <person name="Kang H."/>
            <person name="Li M."/>
            <person name="Liang H."/>
            <person name="Ren X."/>
            <person name="Shi Z."/>
            <person name="Wen M."/>
            <person name="Jian M."/>
            <person name="Yang H."/>
            <person name="Zhang G."/>
            <person name="Yang Z."/>
            <person name="Chen R."/>
            <person name="Liu S."/>
            <person name="Li J."/>
            <person name="Ma L."/>
            <person name="Liu H."/>
            <person name="Zhou Y."/>
            <person name="Zhao J."/>
            <person name="Fang X."/>
            <person name="Li G."/>
            <person name="Fang L."/>
            <person name="Li Y."/>
            <person name="Liu D."/>
            <person name="Zheng H."/>
            <person name="Zhang Y."/>
            <person name="Qin N."/>
            <person name="Li Z."/>
            <person name="Yang G."/>
            <person name="Yang S."/>
            <person name="Bolund L."/>
            <person name="Kristiansen K."/>
            <person name="Zheng H."/>
            <person name="Li S."/>
            <person name="Zhang X."/>
            <person name="Yang H."/>
            <person name="Wang J."/>
            <person name="Sun R."/>
            <person name="Zhang B."/>
            <person name="Jiang S."/>
            <person name="Wang J."/>
            <person name="Du Y."/>
            <person name="Li S."/>
        </authorList>
    </citation>
    <scope>NUCLEOTIDE SEQUENCE [LARGE SCALE GENOMIC DNA]</scope>
    <source>
        <strain evidence="3">cv. 9930</strain>
    </source>
</reference>